<feature type="compositionally biased region" description="Polar residues" evidence="1">
    <location>
        <begin position="223"/>
        <end position="233"/>
    </location>
</feature>
<organism evidence="3 4">
    <name type="scientific">Emticicia soli</name>
    <dbReference type="NCBI Taxonomy" id="2027878"/>
    <lineage>
        <taxon>Bacteria</taxon>
        <taxon>Pseudomonadati</taxon>
        <taxon>Bacteroidota</taxon>
        <taxon>Cytophagia</taxon>
        <taxon>Cytophagales</taxon>
        <taxon>Leadbetterellaceae</taxon>
        <taxon>Emticicia</taxon>
    </lineage>
</organism>
<reference evidence="4" key="1">
    <citation type="journal article" date="2019" name="Int. J. Syst. Evol. Microbiol.">
        <title>The Global Catalogue of Microorganisms (GCM) 10K type strain sequencing project: providing services to taxonomists for standard genome sequencing and annotation.</title>
        <authorList>
            <consortium name="The Broad Institute Genomics Platform"/>
            <consortium name="The Broad Institute Genome Sequencing Center for Infectious Disease"/>
            <person name="Wu L."/>
            <person name="Ma J."/>
        </authorList>
    </citation>
    <scope>NUCLEOTIDE SEQUENCE [LARGE SCALE GENOMIC DNA]</scope>
    <source>
        <strain evidence="4">KCTC 52344</strain>
    </source>
</reference>
<evidence type="ECO:0000256" key="2">
    <source>
        <dbReference type="SAM" id="SignalP"/>
    </source>
</evidence>
<keyword evidence="2" id="KW-0732">Signal</keyword>
<evidence type="ECO:0000256" key="1">
    <source>
        <dbReference type="SAM" id="MobiDB-lite"/>
    </source>
</evidence>
<accession>A0ABW5J3P1</accession>
<evidence type="ECO:0000313" key="3">
    <source>
        <dbReference type="EMBL" id="MFD2519672.1"/>
    </source>
</evidence>
<dbReference type="Proteomes" id="UP001597510">
    <property type="component" value="Unassembled WGS sequence"/>
</dbReference>
<dbReference type="InterPro" id="IPR011990">
    <property type="entry name" value="TPR-like_helical_dom_sf"/>
</dbReference>
<keyword evidence="4" id="KW-1185">Reference proteome</keyword>
<comment type="caution">
    <text evidence="3">The sequence shown here is derived from an EMBL/GenBank/DDBJ whole genome shotgun (WGS) entry which is preliminary data.</text>
</comment>
<dbReference type="RefSeq" id="WP_340236489.1">
    <property type="nucleotide sequence ID" value="NZ_JBBEWC010000006.1"/>
</dbReference>
<evidence type="ECO:0008006" key="5">
    <source>
        <dbReference type="Google" id="ProtNLM"/>
    </source>
</evidence>
<feature type="region of interest" description="Disordered" evidence="1">
    <location>
        <begin position="191"/>
        <end position="233"/>
    </location>
</feature>
<feature type="signal peptide" evidence="2">
    <location>
        <begin position="1"/>
        <end position="22"/>
    </location>
</feature>
<feature type="chain" id="PRO_5047384163" description="Tetratricopeptide repeat protein" evidence="2">
    <location>
        <begin position="23"/>
        <end position="233"/>
    </location>
</feature>
<sequence>MKTIRFLALILGTVLFSLSAVGQSSRTYLLQEADEYFKAGRYWDAFFRYRECAKLPEFQSESKISDQVTNSSHAMYLTKKFKDYNAMRKYEPAKTNLIELISLNPDDPNRGELPKITLAQGAELQRLAWKQTTPQATADMLKRAIMFYHQAIREGLMDESIAMTIRQCEASIKDTGVPNSSPVMVAEPVQNGKNTSLPAQSLAPVASPRKPSTTPPTVIILPSEQSTSTPKQN</sequence>
<protein>
    <recommendedName>
        <fullName evidence="5">Tetratricopeptide repeat protein</fullName>
    </recommendedName>
</protein>
<dbReference type="EMBL" id="JBHULC010000003">
    <property type="protein sequence ID" value="MFD2519672.1"/>
    <property type="molecule type" value="Genomic_DNA"/>
</dbReference>
<evidence type="ECO:0000313" key="4">
    <source>
        <dbReference type="Proteomes" id="UP001597510"/>
    </source>
</evidence>
<dbReference type="SUPFAM" id="SSF48452">
    <property type="entry name" value="TPR-like"/>
    <property type="match status" value="1"/>
</dbReference>
<dbReference type="Gene3D" id="1.25.40.10">
    <property type="entry name" value="Tetratricopeptide repeat domain"/>
    <property type="match status" value="1"/>
</dbReference>
<gene>
    <name evidence="3" type="ORF">ACFSR2_02180</name>
</gene>
<proteinExistence type="predicted"/>
<name>A0ABW5J3P1_9BACT</name>